<name>A0A1B8GFB0_9PEZI</name>
<dbReference type="InterPro" id="IPR000999">
    <property type="entry name" value="RNase_III_dom"/>
</dbReference>
<dbReference type="OrthoDB" id="67027at2759"/>
<proteinExistence type="predicted"/>
<reference evidence="3" key="2">
    <citation type="journal article" date="2018" name="Nat. Commun.">
        <title>Extreme sensitivity to ultraviolet light in the fungal pathogen causing white-nose syndrome of bats.</title>
        <authorList>
            <person name="Palmer J.M."/>
            <person name="Drees K.P."/>
            <person name="Foster J.T."/>
            <person name="Lindner D.L."/>
        </authorList>
    </citation>
    <scope>NUCLEOTIDE SEQUENCE [LARGE SCALE GENOMIC DNA]</scope>
    <source>
        <strain evidence="3">UAMH 10579</strain>
    </source>
</reference>
<dbReference type="Pfam" id="PF14622">
    <property type="entry name" value="Ribonucleas_3_3"/>
    <property type="match status" value="1"/>
</dbReference>
<dbReference type="Proteomes" id="UP000091956">
    <property type="component" value="Unassembled WGS sequence"/>
</dbReference>
<dbReference type="PROSITE" id="PS50142">
    <property type="entry name" value="RNASE_3_2"/>
    <property type="match status" value="1"/>
</dbReference>
<dbReference type="GeneID" id="28840564"/>
<dbReference type="EMBL" id="KV460243">
    <property type="protein sequence ID" value="OBT94511.1"/>
    <property type="molecule type" value="Genomic_DNA"/>
</dbReference>
<evidence type="ECO:0000259" key="1">
    <source>
        <dbReference type="PROSITE" id="PS50142"/>
    </source>
</evidence>
<accession>A0A1B8GFB0</accession>
<dbReference type="RefSeq" id="XP_018128244.1">
    <property type="nucleotide sequence ID" value="XM_018276613.2"/>
</dbReference>
<feature type="domain" description="RNase III" evidence="1">
    <location>
        <begin position="18"/>
        <end position="132"/>
    </location>
</feature>
<dbReference type="GO" id="GO:0004525">
    <property type="term" value="F:ribonuclease III activity"/>
    <property type="evidence" value="ECO:0007669"/>
    <property type="project" value="InterPro"/>
</dbReference>
<dbReference type="STRING" id="342668.A0A1B8GFB0"/>
<dbReference type="SMART" id="SM00535">
    <property type="entry name" value="RIBOc"/>
    <property type="match status" value="1"/>
</dbReference>
<protein>
    <recommendedName>
        <fullName evidence="1">RNase III domain-containing protein</fullName>
    </recommendedName>
</protein>
<dbReference type="CDD" id="cd00593">
    <property type="entry name" value="RIBOc"/>
    <property type="match status" value="1"/>
</dbReference>
<keyword evidence="3" id="KW-1185">Reference proteome</keyword>
<organism evidence="2 3">
    <name type="scientific">Pseudogymnoascus verrucosus</name>
    <dbReference type="NCBI Taxonomy" id="342668"/>
    <lineage>
        <taxon>Eukaryota</taxon>
        <taxon>Fungi</taxon>
        <taxon>Dikarya</taxon>
        <taxon>Ascomycota</taxon>
        <taxon>Pezizomycotina</taxon>
        <taxon>Leotiomycetes</taxon>
        <taxon>Thelebolales</taxon>
        <taxon>Thelebolaceae</taxon>
        <taxon>Pseudogymnoascus</taxon>
    </lineage>
</organism>
<dbReference type="GO" id="GO:0006396">
    <property type="term" value="P:RNA processing"/>
    <property type="evidence" value="ECO:0007669"/>
    <property type="project" value="InterPro"/>
</dbReference>
<gene>
    <name evidence="2" type="ORF">VE01_07178</name>
</gene>
<reference evidence="2 3" key="1">
    <citation type="submission" date="2016-03" db="EMBL/GenBank/DDBJ databases">
        <title>Comparative genomics of Pseudogymnoascus destructans, the fungus causing white-nose syndrome of bats.</title>
        <authorList>
            <person name="Palmer J.M."/>
            <person name="Drees K.P."/>
            <person name="Foster J.T."/>
            <person name="Lindner D.L."/>
        </authorList>
    </citation>
    <scope>NUCLEOTIDE SEQUENCE [LARGE SCALE GENOMIC DNA]</scope>
    <source>
        <strain evidence="2 3">UAMH 10579</strain>
    </source>
</reference>
<dbReference type="SUPFAM" id="SSF69065">
    <property type="entry name" value="RNase III domain-like"/>
    <property type="match status" value="1"/>
</dbReference>
<dbReference type="InterPro" id="IPR036389">
    <property type="entry name" value="RNase_III_sf"/>
</dbReference>
<evidence type="ECO:0000313" key="3">
    <source>
        <dbReference type="Proteomes" id="UP000091956"/>
    </source>
</evidence>
<evidence type="ECO:0000313" key="2">
    <source>
        <dbReference type="EMBL" id="OBT94511.1"/>
    </source>
</evidence>
<dbReference type="AlphaFoldDB" id="A0A1B8GFB0"/>
<dbReference type="Gene3D" id="1.10.1520.10">
    <property type="entry name" value="Ribonuclease III domain"/>
    <property type="match status" value="1"/>
</dbReference>
<sequence length="158" mass="17220">MAFNNRTTLITSGELLTGYMFLDSEILWEALQASGSNTAHMYPEGNKRLAMIGDAALKLAILDGLRSRNLPRGSMDSIVQRIVNNINLERVGRRIHLEDLVNRNPSQQGDVPPRTVSDTLEAILGAVHLDSGSDLGAVRLVMANLGLWPEESQPSASL</sequence>